<dbReference type="Gene3D" id="3.90.1030.10">
    <property type="entry name" value="Ribosomal protein L17"/>
    <property type="match status" value="1"/>
</dbReference>
<reference evidence="6" key="3">
    <citation type="submission" date="2019-06" db="EMBL/GenBank/DDBJ databases">
        <title>A comparative analysis of the Nautiliaceae.</title>
        <authorList>
            <person name="Grosche A."/>
            <person name="Smedile F."/>
            <person name="Vetriani C."/>
        </authorList>
    </citation>
    <scope>NUCLEOTIDE SEQUENCE</scope>
    <source>
        <strain evidence="6">TB6</strain>
    </source>
</reference>
<dbReference type="AlphaFoldDB" id="A0AAJ4RBY4"/>
<dbReference type="InterPro" id="IPR000456">
    <property type="entry name" value="Ribosomal_bL17"/>
</dbReference>
<organism evidence="7 8">
    <name type="scientific">Caminibacter pacificus</name>
    <dbReference type="NCBI Taxonomy" id="1424653"/>
    <lineage>
        <taxon>Bacteria</taxon>
        <taxon>Pseudomonadati</taxon>
        <taxon>Campylobacterota</taxon>
        <taxon>Epsilonproteobacteria</taxon>
        <taxon>Nautiliales</taxon>
        <taxon>Nautiliaceae</taxon>
        <taxon>Caminibacter</taxon>
    </lineage>
</organism>
<evidence type="ECO:0000313" key="6">
    <source>
        <dbReference type="EMBL" id="QCI29060.1"/>
    </source>
</evidence>
<dbReference type="SUPFAM" id="SSF64263">
    <property type="entry name" value="Prokaryotic ribosomal protein L17"/>
    <property type="match status" value="1"/>
</dbReference>
<reference evidence="7 8" key="2">
    <citation type="submission" date="2018-11" db="EMBL/GenBank/DDBJ databases">
        <title>Genomic Encyclopedia of Type Strains, Phase IV (KMG-IV): sequencing the most valuable type-strain genomes for metagenomic binning, comparative biology and taxonomic classification.</title>
        <authorList>
            <person name="Goeker M."/>
        </authorList>
    </citation>
    <scope>NUCLEOTIDE SEQUENCE [LARGE SCALE GENOMIC DNA]</scope>
    <source>
        <strain evidence="7 8">DSM 27783</strain>
    </source>
</reference>
<evidence type="ECO:0000256" key="5">
    <source>
        <dbReference type="RuleBase" id="RU000660"/>
    </source>
</evidence>
<dbReference type="EMBL" id="RJVK01000004">
    <property type="protein sequence ID" value="ROR39121.1"/>
    <property type="molecule type" value="Genomic_DNA"/>
</dbReference>
<reference evidence="9" key="1">
    <citation type="submission" date="2018-03" db="EMBL/GenBank/DDBJ databases">
        <title>A comparative analysis of the Nautiliaceae.</title>
        <authorList>
            <person name="Grosche A."/>
            <person name="Smedile F."/>
            <person name="Vetriani C."/>
        </authorList>
    </citation>
    <scope>NUCLEOTIDE SEQUENCE [LARGE SCALE GENOMIC DNA]</scope>
    <source>
        <strain evidence="9">TB6</strain>
    </source>
</reference>
<dbReference type="PROSITE" id="PS01167">
    <property type="entry name" value="RIBOSOMAL_L17"/>
    <property type="match status" value="1"/>
</dbReference>
<evidence type="ECO:0000313" key="9">
    <source>
        <dbReference type="Proteomes" id="UP000298805"/>
    </source>
</evidence>
<evidence type="ECO:0000256" key="2">
    <source>
        <dbReference type="ARBA" id="ARBA00022980"/>
    </source>
</evidence>
<comment type="subunit">
    <text evidence="4">Part of the 50S ribosomal subunit. Contacts protein L32.</text>
</comment>
<proteinExistence type="inferred from homology"/>
<evidence type="ECO:0000256" key="1">
    <source>
        <dbReference type="ARBA" id="ARBA00008777"/>
    </source>
</evidence>
<dbReference type="HAMAP" id="MF_01368">
    <property type="entry name" value="Ribosomal_bL17"/>
    <property type="match status" value="1"/>
</dbReference>
<dbReference type="NCBIfam" id="TIGR00059">
    <property type="entry name" value="L17"/>
    <property type="match status" value="1"/>
</dbReference>
<dbReference type="PANTHER" id="PTHR14413:SF16">
    <property type="entry name" value="LARGE RIBOSOMAL SUBUNIT PROTEIN BL17M"/>
    <property type="match status" value="1"/>
</dbReference>
<dbReference type="GO" id="GO:0006412">
    <property type="term" value="P:translation"/>
    <property type="evidence" value="ECO:0007669"/>
    <property type="project" value="UniProtKB-UniRule"/>
</dbReference>
<keyword evidence="9" id="KW-1185">Reference proteome</keyword>
<accession>A0AAJ4RBY4</accession>
<comment type="similarity">
    <text evidence="1 4 5">Belongs to the bacterial ribosomal protein bL17 family.</text>
</comment>
<dbReference type="RefSeq" id="WP_123352999.1">
    <property type="nucleotide sequence ID" value="NZ_CP027432.2"/>
</dbReference>
<evidence type="ECO:0000256" key="4">
    <source>
        <dbReference type="HAMAP-Rule" id="MF_01368"/>
    </source>
</evidence>
<protein>
    <recommendedName>
        <fullName evidence="4">Large ribosomal subunit protein bL17</fullName>
    </recommendedName>
</protein>
<name>A0AAJ4RBY4_9BACT</name>
<sequence length="124" mass="14421">MRHRHGYRKLGRDSEHRQALLRNLACDLIENGRIETTVPKAKELRKYIEKIVTRAKNADFNTHRYVYSKLGSNARAKAATQKVIEEIAPKFENRKGGYTRIIKTRFRRGDAAEMCIIEFVSEEA</sequence>
<dbReference type="EMBL" id="CP027432">
    <property type="protein sequence ID" value="QCI29060.1"/>
    <property type="molecule type" value="Genomic_DNA"/>
</dbReference>
<keyword evidence="2 4" id="KW-0689">Ribosomal protein</keyword>
<gene>
    <name evidence="4" type="primary">rplQ</name>
    <name evidence="6" type="ORF">C6V80_08840</name>
    <name evidence="7" type="ORF">EDC58_1619</name>
</gene>
<evidence type="ECO:0000313" key="7">
    <source>
        <dbReference type="EMBL" id="ROR39121.1"/>
    </source>
</evidence>
<dbReference type="InterPro" id="IPR036373">
    <property type="entry name" value="Ribosomal_bL17_sf"/>
</dbReference>
<dbReference type="GO" id="GO:0022625">
    <property type="term" value="C:cytosolic large ribosomal subunit"/>
    <property type="evidence" value="ECO:0007669"/>
    <property type="project" value="TreeGrafter"/>
</dbReference>
<dbReference type="GO" id="GO:0003735">
    <property type="term" value="F:structural constituent of ribosome"/>
    <property type="evidence" value="ECO:0007669"/>
    <property type="project" value="InterPro"/>
</dbReference>
<keyword evidence="3 4" id="KW-0687">Ribonucleoprotein</keyword>
<dbReference type="InterPro" id="IPR047859">
    <property type="entry name" value="Ribosomal_bL17_CS"/>
</dbReference>
<dbReference type="Pfam" id="PF01196">
    <property type="entry name" value="Ribosomal_L17"/>
    <property type="match status" value="1"/>
</dbReference>
<dbReference type="PANTHER" id="PTHR14413">
    <property type="entry name" value="RIBOSOMAL PROTEIN L17"/>
    <property type="match status" value="1"/>
</dbReference>
<dbReference type="Proteomes" id="UP000298805">
    <property type="component" value="Chromosome"/>
</dbReference>
<evidence type="ECO:0000313" key="8">
    <source>
        <dbReference type="Proteomes" id="UP000272781"/>
    </source>
</evidence>
<dbReference type="Proteomes" id="UP000272781">
    <property type="component" value="Unassembled WGS sequence"/>
</dbReference>
<evidence type="ECO:0000256" key="3">
    <source>
        <dbReference type="ARBA" id="ARBA00023274"/>
    </source>
</evidence>